<evidence type="ECO:0000313" key="2">
    <source>
        <dbReference type="Proteomes" id="UP001148662"/>
    </source>
</evidence>
<name>A0ACC1TFH4_9APHY</name>
<organism evidence="1 2">
    <name type="scientific">Phlebia brevispora</name>
    <dbReference type="NCBI Taxonomy" id="194682"/>
    <lineage>
        <taxon>Eukaryota</taxon>
        <taxon>Fungi</taxon>
        <taxon>Dikarya</taxon>
        <taxon>Basidiomycota</taxon>
        <taxon>Agaricomycotina</taxon>
        <taxon>Agaricomycetes</taxon>
        <taxon>Polyporales</taxon>
        <taxon>Meruliaceae</taxon>
        <taxon>Phlebia</taxon>
    </lineage>
</organism>
<proteinExistence type="predicted"/>
<accession>A0ACC1TFH4</accession>
<reference evidence="1" key="1">
    <citation type="submission" date="2022-07" db="EMBL/GenBank/DDBJ databases">
        <title>Genome Sequence of Phlebia brevispora.</title>
        <authorList>
            <person name="Buettner E."/>
        </authorList>
    </citation>
    <scope>NUCLEOTIDE SEQUENCE</scope>
    <source>
        <strain evidence="1">MPL23</strain>
    </source>
</reference>
<sequence>MPATPPGRVITMPPLHHIDDWLAVAREIYAQFHSEQRQNTRFRAPVAGNSRPATRGRVNVLNVDNVHEDCVANN</sequence>
<protein>
    <submittedName>
        <fullName evidence="1">Uncharacterized protein</fullName>
    </submittedName>
</protein>
<gene>
    <name evidence="1" type="ORF">NM688_g165</name>
</gene>
<dbReference type="EMBL" id="JANHOG010000011">
    <property type="protein sequence ID" value="KAJ3559739.1"/>
    <property type="molecule type" value="Genomic_DNA"/>
</dbReference>
<evidence type="ECO:0000313" key="1">
    <source>
        <dbReference type="EMBL" id="KAJ3559739.1"/>
    </source>
</evidence>
<dbReference type="Proteomes" id="UP001148662">
    <property type="component" value="Unassembled WGS sequence"/>
</dbReference>
<keyword evidence="2" id="KW-1185">Reference proteome</keyword>
<comment type="caution">
    <text evidence="1">The sequence shown here is derived from an EMBL/GenBank/DDBJ whole genome shotgun (WGS) entry which is preliminary data.</text>
</comment>